<keyword evidence="2" id="KW-1185">Reference proteome</keyword>
<dbReference type="Proteomes" id="UP000450676">
    <property type="component" value="Unassembled WGS sequence"/>
</dbReference>
<reference evidence="1 2" key="1">
    <citation type="submission" date="2019-12" db="EMBL/GenBank/DDBJ databases">
        <title>Novel species isolated from a subtropical stream in China.</title>
        <authorList>
            <person name="Lu H."/>
        </authorList>
    </citation>
    <scope>NUCLEOTIDE SEQUENCE [LARGE SCALE GENOMIC DNA]</scope>
    <source>
        <strain evidence="1 2">FT127W</strain>
    </source>
</reference>
<organism evidence="1 2">
    <name type="scientific">Pseudoduganella aquatica</name>
    <dbReference type="NCBI Taxonomy" id="2660641"/>
    <lineage>
        <taxon>Bacteria</taxon>
        <taxon>Pseudomonadati</taxon>
        <taxon>Pseudomonadota</taxon>
        <taxon>Betaproteobacteria</taxon>
        <taxon>Burkholderiales</taxon>
        <taxon>Oxalobacteraceae</taxon>
        <taxon>Telluria group</taxon>
        <taxon>Pseudoduganella</taxon>
    </lineage>
</organism>
<dbReference type="AlphaFoldDB" id="A0A7X4HJ18"/>
<comment type="caution">
    <text evidence="1">The sequence shown here is derived from an EMBL/GenBank/DDBJ whole genome shotgun (WGS) entry which is preliminary data.</text>
</comment>
<name>A0A7X4HJ18_9BURK</name>
<dbReference type="RefSeq" id="WP_161075650.1">
    <property type="nucleotide sequence ID" value="NZ_WWCU01000073.1"/>
</dbReference>
<accession>A0A7X4HJ18</accession>
<evidence type="ECO:0000313" key="1">
    <source>
        <dbReference type="EMBL" id="MYN11387.1"/>
    </source>
</evidence>
<protein>
    <recommendedName>
        <fullName evidence="3">ApeA N-terminal domain-containing protein</fullName>
    </recommendedName>
</protein>
<gene>
    <name evidence="1" type="ORF">GTP77_29160</name>
</gene>
<proteinExistence type="predicted"/>
<sequence>MSDWRYGPIDFSGNLCFEHDSINVRFSAGINLGGNVIIKLQRMDRTPATKFIIVQHDVGGTRFPQFSLSGEAEGEVKFFTDNLIITSMGNEFSDMHSTICPVVSCSHSTFTMPQAQTGKIGIKWLLLGFENFRPLSKETEVGMLQMAGTYEPVPGVMSGALSIFKDAGEPFFDWKEKADKLLGWVNTVMSFAAAKMLTVPIIELVQDGKLVIEAYAQSERGTTGLRPFAAINQVAIFDCAVNSFLDADVTIKNLDYAVEWFSMKAVHAESNLIFAMTVLENLLDSNLSNGEKEILQKGKFKELKKKLNDVVEVEVLHLYETTEQQQIAIVDYSDKFIDLNRKTLMQKIRLLAEKWNVSLDGISELQITAAKSARDKIVHRGRYTAPAEATHDLHDHLLVMRELIVRFILTAIKYDGNYFTFIDGYIERAMPKIVSK</sequence>
<evidence type="ECO:0000313" key="2">
    <source>
        <dbReference type="Proteomes" id="UP000450676"/>
    </source>
</evidence>
<evidence type="ECO:0008006" key="3">
    <source>
        <dbReference type="Google" id="ProtNLM"/>
    </source>
</evidence>
<dbReference type="EMBL" id="WWCU01000073">
    <property type="protein sequence ID" value="MYN11387.1"/>
    <property type="molecule type" value="Genomic_DNA"/>
</dbReference>